<protein>
    <submittedName>
        <fullName evidence="2">Uncharacterized protein</fullName>
    </submittedName>
</protein>
<evidence type="ECO:0000313" key="3">
    <source>
        <dbReference type="Proteomes" id="UP000054166"/>
    </source>
</evidence>
<feature type="region of interest" description="Disordered" evidence="1">
    <location>
        <begin position="1"/>
        <end position="31"/>
    </location>
</feature>
<proteinExistence type="predicted"/>
<feature type="compositionally biased region" description="Basic and acidic residues" evidence="1">
    <location>
        <begin position="1"/>
        <end position="10"/>
    </location>
</feature>
<sequence>MFGTRARDVMGHISSNGSPTALPERPRRQKQAKTACPVIIGSKRGGGQACSRVVAQACDNHLCKRHCEHIGHCRIHTTIGEPGEDGEDVLAYTRAKPADPVPGANLYPSEGSGWLDHTNEEQASASTPEVFLPMPPPSQDILDACERRDINMALEASLNPVSWVSHSHPYATFASGSGSSGLDTASSTSTNLFDSAFGTASAVSESEPPSPAIPVVQVSPHLLSAKGFADHLRTESKHIPLLKAPTSRRALPNTLTHGDRMADRSSAFHNPPVPTIDARLLKHMSPLWLNQFETREETRAQSIQDGEQQKAFRLRCQWQFLLKFFNAMKRLTHSLSKTLQTVNGLHIH</sequence>
<keyword evidence="3" id="KW-1185">Reference proteome</keyword>
<organism evidence="2 3">
    <name type="scientific">Piloderma croceum (strain F 1598)</name>
    <dbReference type="NCBI Taxonomy" id="765440"/>
    <lineage>
        <taxon>Eukaryota</taxon>
        <taxon>Fungi</taxon>
        <taxon>Dikarya</taxon>
        <taxon>Basidiomycota</taxon>
        <taxon>Agaricomycotina</taxon>
        <taxon>Agaricomycetes</taxon>
        <taxon>Agaricomycetidae</taxon>
        <taxon>Atheliales</taxon>
        <taxon>Atheliaceae</taxon>
        <taxon>Piloderma</taxon>
    </lineage>
</organism>
<dbReference type="InParanoid" id="A0A0C3FAD6"/>
<reference evidence="3" key="2">
    <citation type="submission" date="2015-01" db="EMBL/GenBank/DDBJ databases">
        <title>Evolutionary Origins and Diversification of the Mycorrhizal Mutualists.</title>
        <authorList>
            <consortium name="DOE Joint Genome Institute"/>
            <consortium name="Mycorrhizal Genomics Consortium"/>
            <person name="Kohler A."/>
            <person name="Kuo A."/>
            <person name="Nagy L.G."/>
            <person name="Floudas D."/>
            <person name="Copeland A."/>
            <person name="Barry K.W."/>
            <person name="Cichocki N."/>
            <person name="Veneault-Fourrey C."/>
            <person name="LaButti K."/>
            <person name="Lindquist E.A."/>
            <person name="Lipzen A."/>
            <person name="Lundell T."/>
            <person name="Morin E."/>
            <person name="Murat C."/>
            <person name="Riley R."/>
            <person name="Ohm R."/>
            <person name="Sun H."/>
            <person name="Tunlid A."/>
            <person name="Henrissat B."/>
            <person name="Grigoriev I.V."/>
            <person name="Hibbett D.S."/>
            <person name="Martin F."/>
        </authorList>
    </citation>
    <scope>NUCLEOTIDE SEQUENCE [LARGE SCALE GENOMIC DNA]</scope>
    <source>
        <strain evidence="3">F 1598</strain>
    </source>
</reference>
<dbReference type="EMBL" id="KN833032">
    <property type="protein sequence ID" value="KIM76686.1"/>
    <property type="molecule type" value="Genomic_DNA"/>
</dbReference>
<accession>A0A0C3FAD6</accession>
<evidence type="ECO:0000313" key="2">
    <source>
        <dbReference type="EMBL" id="KIM76686.1"/>
    </source>
</evidence>
<dbReference type="AlphaFoldDB" id="A0A0C3FAD6"/>
<dbReference type="Proteomes" id="UP000054166">
    <property type="component" value="Unassembled WGS sequence"/>
</dbReference>
<gene>
    <name evidence="2" type="ORF">PILCRDRAFT_639695</name>
</gene>
<evidence type="ECO:0000256" key="1">
    <source>
        <dbReference type="SAM" id="MobiDB-lite"/>
    </source>
</evidence>
<reference evidence="2 3" key="1">
    <citation type="submission" date="2014-04" db="EMBL/GenBank/DDBJ databases">
        <authorList>
            <consortium name="DOE Joint Genome Institute"/>
            <person name="Kuo A."/>
            <person name="Tarkka M."/>
            <person name="Buscot F."/>
            <person name="Kohler A."/>
            <person name="Nagy L.G."/>
            <person name="Floudas D."/>
            <person name="Copeland A."/>
            <person name="Barry K.W."/>
            <person name="Cichocki N."/>
            <person name="Veneault-Fourrey C."/>
            <person name="LaButti K."/>
            <person name="Lindquist E.A."/>
            <person name="Lipzen A."/>
            <person name="Lundell T."/>
            <person name="Morin E."/>
            <person name="Murat C."/>
            <person name="Sun H."/>
            <person name="Tunlid A."/>
            <person name="Henrissat B."/>
            <person name="Grigoriev I.V."/>
            <person name="Hibbett D.S."/>
            <person name="Martin F."/>
            <person name="Nordberg H.P."/>
            <person name="Cantor M.N."/>
            <person name="Hua S.X."/>
        </authorList>
    </citation>
    <scope>NUCLEOTIDE SEQUENCE [LARGE SCALE GENOMIC DNA]</scope>
    <source>
        <strain evidence="2 3">F 1598</strain>
    </source>
</reference>
<name>A0A0C3FAD6_PILCF</name>
<dbReference type="HOGENOM" id="CLU_797197_0_0_1"/>